<evidence type="ECO:0000313" key="5">
    <source>
        <dbReference type="EMBL" id="MBB3770662.1"/>
    </source>
</evidence>
<evidence type="ECO:0000313" key="6">
    <source>
        <dbReference type="Proteomes" id="UP000533469"/>
    </source>
</evidence>
<keyword evidence="2" id="KW-0949">S-adenosyl-L-methionine</keyword>
<protein>
    <submittedName>
        <fullName evidence="5">tRNA1(Val) A37 N6-methylase TrmN6</fullName>
    </submittedName>
</protein>
<keyword evidence="6" id="KW-1185">Reference proteome</keyword>
<dbReference type="GO" id="GO:0032259">
    <property type="term" value="P:methylation"/>
    <property type="evidence" value="ECO:0007669"/>
    <property type="project" value="UniProtKB-KW"/>
</dbReference>
<gene>
    <name evidence="5" type="ORF">FHS55_001257</name>
</gene>
<dbReference type="InterPro" id="IPR050210">
    <property type="entry name" value="tRNA_Adenine-N(6)_MTase"/>
</dbReference>
<evidence type="ECO:0000256" key="2">
    <source>
        <dbReference type="ARBA" id="ARBA00022691"/>
    </source>
</evidence>
<dbReference type="EMBL" id="JACICD010000002">
    <property type="protein sequence ID" value="MBB3770662.1"/>
    <property type="molecule type" value="Genomic_DNA"/>
</dbReference>
<dbReference type="PANTHER" id="PTHR47739">
    <property type="entry name" value="TRNA1(VAL) (ADENINE(37)-N6)-METHYLTRANSFERASE"/>
    <property type="match status" value="1"/>
</dbReference>
<organism evidence="5 6">
    <name type="scientific">Ancylobacter tetraedralis</name>
    <dbReference type="NCBI Taxonomy" id="217068"/>
    <lineage>
        <taxon>Bacteria</taxon>
        <taxon>Pseudomonadati</taxon>
        <taxon>Pseudomonadota</taxon>
        <taxon>Alphaproteobacteria</taxon>
        <taxon>Hyphomicrobiales</taxon>
        <taxon>Xanthobacteraceae</taxon>
        <taxon>Ancylobacter</taxon>
    </lineage>
</organism>
<accession>A0A839Z4U4</accession>
<evidence type="ECO:0000256" key="3">
    <source>
        <dbReference type="SAM" id="MobiDB-lite"/>
    </source>
</evidence>
<feature type="domain" description="Methyltransferase small" evidence="4">
    <location>
        <begin position="28"/>
        <end position="172"/>
    </location>
</feature>
<keyword evidence="1 5" id="KW-0489">Methyltransferase</keyword>
<dbReference type="Pfam" id="PF05175">
    <property type="entry name" value="MTS"/>
    <property type="match status" value="1"/>
</dbReference>
<dbReference type="InterPro" id="IPR007848">
    <property type="entry name" value="Small_mtfrase_dom"/>
</dbReference>
<dbReference type="InterPro" id="IPR029063">
    <property type="entry name" value="SAM-dependent_MTases_sf"/>
</dbReference>
<proteinExistence type="predicted"/>
<dbReference type="Gene3D" id="3.40.50.150">
    <property type="entry name" value="Vaccinia Virus protein VP39"/>
    <property type="match status" value="1"/>
</dbReference>
<evidence type="ECO:0000256" key="1">
    <source>
        <dbReference type="ARBA" id="ARBA00022603"/>
    </source>
</evidence>
<dbReference type="RefSeq" id="WP_246339899.1">
    <property type="nucleotide sequence ID" value="NZ_JACICD010000002.1"/>
</dbReference>
<feature type="compositionally biased region" description="Polar residues" evidence="3">
    <location>
        <begin position="253"/>
        <end position="269"/>
    </location>
</feature>
<dbReference type="GO" id="GO:0008168">
    <property type="term" value="F:methyltransferase activity"/>
    <property type="evidence" value="ECO:0007669"/>
    <property type="project" value="UniProtKB-KW"/>
</dbReference>
<dbReference type="SUPFAM" id="SSF53335">
    <property type="entry name" value="S-adenosyl-L-methionine-dependent methyltransferases"/>
    <property type="match status" value="1"/>
</dbReference>
<name>A0A839Z4U4_9HYPH</name>
<feature type="region of interest" description="Disordered" evidence="3">
    <location>
        <begin position="251"/>
        <end position="277"/>
    </location>
</feature>
<dbReference type="PANTHER" id="PTHR47739:SF1">
    <property type="entry name" value="TRNA1(VAL) (ADENINE(37)-N6)-METHYLTRANSFERASE"/>
    <property type="match status" value="1"/>
</dbReference>
<evidence type="ECO:0000259" key="4">
    <source>
        <dbReference type="Pfam" id="PF05175"/>
    </source>
</evidence>
<reference evidence="5 6" key="1">
    <citation type="submission" date="2020-08" db="EMBL/GenBank/DDBJ databases">
        <title>Genomic Encyclopedia of Type Strains, Phase IV (KMG-IV): sequencing the most valuable type-strain genomes for metagenomic binning, comparative biology and taxonomic classification.</title>
        <authorList>
            <person name="Goeker M."/>
        </authorList>
    </citation>
    <scope>NUCLEOTIDE SEQUENCE [LARGE SCALE GENOMIC DNA]</scope>
    <source>
        <strain evidence="5 6">DSM 5895</strain>
    </source>
</reference>
<comment type="caution">
    <text evidence="5">The sequence shown here is derived from an EMBL/GenBank/DDBJ whole genome shotgun (WGS) entry which is preliminary data.</text>
</comment>
<sequence length="277" mass="28356">MTDDALLGGRLHLLQPARGHRAGHDALLLAASVPDDARRAVDLGAGIGAAGLALATRLARVALTLVEIDPATAALAGHNAARQSPDLSARVSVVTGAVERVGRPSGPPAPAAGAADLVLMNPPFNDPARHRVSPRASRALAHSVADAGIEAWLTAAGRLLEPGGRLALIHRPEAIEALLTLLRGRFGAVTIRPVHPRPEAPAIRLLIGAIKGRRTPPVLLPGLVLAGADGRPSVAAGRILREGASVEAALRGSQGTSLDSLQDSPQDTPLDSRPMPA</sequence>
<dbReference type="Proteomes" id="UP000533469">
    <property type="component" value="Unassembled WGS sequence"/>
</dbReference>
<keyword evidence="1 5" id="KW-0808">Transferase</keyword>
<dbReference type="AlphaFoldDB" id="A0A839Z4U4"/>